<evidence type="ECO:0000313" key="2">
    <source>
        <dbReference type="EnsemblPlants" id="TuG1812G0200003674.01.T01"/>
    </source>
</evidence>
<dbReference type="PANTHER" id="PTHR33063">
    <property type="entry name" value="OS02G0583500 PROTEIN"/>
    <property type="match status" value="1"/>
</dbReference>
<reference evidence="2" key="2">
    <citation type="submission" date="2018-03" db="EMBL/GenBank/DDBJ databases">
        <title>The Triticum urartu genome reveals the dynamic nature of wheat genome evolution.</title>
        <authorList>
            <person name="Ling H."/>
            <person name="Ma B."/>
            <person name="Shi X."/>
            <person name="Liu H."/>
            <person name="Dong L."/>
            <person name="Sun H."/>
            <person name="Cao Y."/>
            <person name="Gao Q."/>
            <person name="Zheng S."/>
            <person name="Li Y."/>
            <person name="Yu Y."/>
            <person name="Du H."/>
            <person name="Qi M."/>
            <person name="Li Y."/>
            <person name="Yu H."/>
            <person name="Cui Y."/>
            <person name="Wang N."/>
            <person name="Chen C."/>
            <person name="Wu H."/>
            <person name="Zhao Y."/>
            <person name="Zhang J."/>
            <person name="Li Y."/>
            <person name="Zhou W."/>
            <person name="Zhang B."/>
            <person name="Hu W."/>
            <person name="Eijk M."/>
            <person name="Tang J."/>
            <person name="Witsenboer H."/>
            <person name="Zhao S."/>
            <person name="Li Z."/>
            <person name="Zhang A."/>
            <person name="Wang D."/>
            <person name="Liang C."/>
        </authorList>
    </citation>
    <scope>NUCLEOTIDE SEQUENCE [LARGE SCALE GENOMIC DNA]</scope>
    <source>
        <strain evidence="2">cv. G1812</strain>
    </source>
</reference>
<dbReference type="Pfam" id="PF03004">
    <property type="entry name" value="Transposase_24"/>
    <property type="match status" value="1"/>
</dbReference>
<reference evidence="2" key="3">
    <citation type="submission" date="2022-06" db="UniProtKB">
        <authorList>
            <consortium name="EnsemblPlants"/>
        </authorList>
    </citation>
    <scope>IDENTIFICATION</scope>
</reference>
<dbReference type="AlphaFoldDB" id="A0A8R7PG62"/>
<accession>A0A8R7PG62</accession>
<evidence type="ECO:0000256" key="1">
    <source>
        <dbReference type="SAM" id="Coils"/>
    </source>
</evidence>
<name>A0A8R7PG62_TRIUA</name>
<protein>
    <submittedName>
        <fullName evidence="2">Uncharacterized protein</fullName>
    </submittedName>
</protein>
<reference evidence="3" key="1">
    <citation type="journal article" date="2013" name="Nature">
        <title>Draft genome of the wheat A-genome progenitor Triticum urartu.</title>
        <authorList>
            <person name="Ling H.Q."/>
            <person name="Zhao S."/>
            <person name="Liu D."/>
            <person name="Wang J."/>
            <person name="Sun H."/>
            <person name="Zhang C."/>
            <person name="Fan H."/>
            <person name="Li D."/>
            <person name="Dong L."/>
            <person name="Tao Y."/>
            <person name="Gao C."/>
            <person name="Wu H."/>
            <person name="Li Y."/>
            <person name="Cui Y."/>
            <person name="Guo X."/>
            <person name="Zheng S."/>
            <person name="Wang B."/>
            <person name="Yu K."/>
            <person name="Liang Q."/>
            <person name="Yang W."/>
            <person name="Lou X."/>
            <person name="Chen J."/>
            <person name="Feng M."/>
            <person name="Jian J."/>
            <person name="Zhang X."/>
            <person name="Luo G."/>
            <person name="Jiang Y."/>
            <person name="Liu J."/>
            <person name="Wang Z."/>
            <person name="Sha Y."/>
            <person name="Zhang B."/>
            <person name="Wu H."/>
            <person name="Tang D."/>
            <person name="Shen Q."/>
            <person name="Xue P."/>
            <person name="Zou S."/>
            <person name="Wang X."/>
            <person name="Liu X."/>
            <person name="Wang F."/>
            <person name="Yang Y."/>
            <person name="An X."/>
            <person name="Dong Z."/>
            <person name="Zhang K."/>
            <person name="Zhang X."/>
            <person name="Luo M.C."/>
            <person name="Dvorak J."/>
            <person name="Tong Y."/>
            <person name="Wang J."/>
            <person name="Yang H."/>
            <person name="Li Z."/>
            <person name="Wang D."/>
            <person name="Zhang A."/>
            <person name="Wang J."/>
        </authorList>
    </citation>
    <scope>NUCLEOTIDE SEQUENCE</scope>
    <source>
        <strain evidence="3">cv. G1812</strain>
    </source>
</reference>
<dbReference type="Gramene" id="TuG1812G0200003674.01.T01">
    <property type="protein sequence ID" value="TuG1812G0200003674.01.T01"/>
    <property type="gene ID" value="TuG1812G0200003674.01"/>
</dbReference>
<proteinExistence type="predicted"/>
<evidence type="ECO:0000313" key="3">
    <source>
        <dbReference type="Proteomes" id="UP000015106"/>
    </source>
</evidence>
<keyword evidence="3" id="KW-1185">Reference proteome</keyword>
<sequence length="349" mass="40121">MHIDFIAGKVRPTDPVQVAKLSSECRIHIRSKMHVATHWNDYAKSPLKHVIPHAIKDIAINFEMEKDDKVGNDVCTKVIQKGVRQQRYRLKKKYFNGYTDQEALSNKPLNITHENWTSLVNKWSDGTNKKICQMNKENQEVVKHHQKTGCMSYVAYFSKLKKEKYNNQDPSPIEFFKDTHTNSKTGSMSESALLAHNAIEEKRETQSERGQPVSDTAIVAEVLKEESAHSTFLSSMGYASRSGRYGSSTSSARIRVLDERIEQKDREARDANDRHREELAARLEAQERVFEKIQKKQQEELEALKNSPEEKNEAWVKKQKEKNNMLDFLLRAQATPQATPYSQSQPDGS</sequence>
<feature type="coiled-coil region" evidence="1">
    <location>
        <begin position="254"/>
        <end position="296"/>
    </location>
</feature>
<dbReference type="InterPro" id="IPR004252">
    <property type="entry name" value="Probable_transposase_24"/>
</dbReference>
<dbReference type="EnsemblPlants" id="TuG1812G0200003674.01.T01">
    <property type="protein sequence ID" value="TuG1812G0200003674.01.T01"/>
    <property type="gene ID" value="TuG1812G0200003674.01"/>
</dbReference>
<keyword evidence="1" id="KW-0175">Coiled coil</keyword>
<organism evidence="2 3">
    <name type="scientific">Triticum urartu</name>
    <name type="common">Red wild einkorn</name>
    <name type="synonym">Crithodium urartu</name>
    <dbReference type="NCBI Taxonomy" id="4572"/>
    <lineage>
        <taxon>Eukaryota</taxon>
        <taxon>Viridiplantae</taxon>
        <taxon>Streptophyta</taxon>
        <taxon>Embryophyta</taxon>
        <taxon>Tracheophyta</taxon>
        <taxon>Spermatophyta</taxon>
        <taxon>Magnoliopsida</taxon>
        <taxon>Liliopsida</taxon>
        <taxon>Poales</taxon>
        <taxon>Poaceae</taxon>
        <taxon>BOP clade</taxon>
        <taxon>Pooideae</taxon>
        <taxon>Triticodae</taxon>
        <taxon>Triticeae</taxon>
        <taxon>Triticinae</taxon>
        <taxon>Triticum</taxon>
    </lineage>
</organism>
<dbReference type="Proteomes" id="UP000015106">
    <property type="component" value="Chromosome 2"/>
</dbReference>
<dbReference type="PANTHER" id="PTHR33063:SF16">
    <property type="entry name" value="OS02G0241300 PROTEIN"/>
    <property type="match status" value="1"/>
</dbReference>